<feature type="transmembrane region" description="Helical" evidence="6">
    <location>
        <begin position="274"/>
        <end position="292"/>
    </location>
</feature>
<protein>
    <submittedName>
        <fullName evidence="8">MFS transporter</fullName>
    </submittedName>
</protein>
<feature type="transmembrane region" description="Helical" evidence="6">
    <location>
        <begin position="114"/>
        <end position="132"/>
    </location>
</feature>
<gene>
    <name evidence="8" type="ORF">AB986_03375</name>
</gene>
<evidence type="ECO:0000256" key="6">
    <source>
        <dbReference type="SAM" id="Phobius"/>
    </source>
</evidence>
<dbReference type="Pfam" id="PF07690">
    <property type="entry name" value="MFS_1"/>
    <property type="match status" value="1"/>
</dbReference>
<feature type="transmembrane region" description="Helical" evidence="6">
    <location>
        <begin position="298"/>
        <end position="322"/>
    </location>
</feature>
<feature type="transmembrane region" description="Helical" evidence="6">
    <location>
        <begin position="144"/>
        <end position="166"/>
    </location>
</feature>
<dbReference type="STRING" id="157733.AB986_03375"/>
<name>A0A0J6CZ29_9BACL</name>
<dbReference type="GO" id="GO:0022857">
    <property type="term" value="F:transmembrane transporter activity"/>
    <property type="evidence" value="ECO:0007669"/>
    <property type="project" value="InterPro"/>
</dbReference>
<accession>A0A0J6CZ29</accession>
<dbReference type="RefSeq" id="WP_048309469.1">
    <property type="nucleotide sequence ID" value="NZ_CP119526.1"/>
</dbReference>
<dbReference type="InterPro" id="IPR020846">
    <property type="entry name" value="MFS_dom"/>
</dbReference>
<dbReference type="PANTHER" id="PTHR23531">
    <property type="entry name" value="QUINOLENE RESISTANCE PROTEIN NORA"/>
    <property type="match status" value="1"/>
</dbReference>
<feature type="transmembrane region" description="Helical" evidence="6">
    <location>
        <begin position="51"/>
        <end position="69"/>
    </location>
</feature>
<dbReference type="EMBL" id="LELK01000001">
    <property type="protein sequence ID" value="KMM38358.1"/>
    <property type="molecule type" value="Genomic_DNA"/>
</dbReference>
<dbReference type="CDD" id="cd17489">
    <property type="entry name" value="MFS_YfcJ_like"/>
    <property type="match status" value="1"/>
</dbReference>
<comment type="caution">
    <text evidence="8">The sequence shown here is derived from an EMBL/GenBank/DDBJ whole genome shotgun (WGS) entry which is preliminary data.</text>
</comment>
<dbReference type="GO" id="GO:0005886">
    <property type="term" value="C:plasma membrane"/>
    <property type="evidence" value="ECO:0007669"/>
    <property type="project" value="UniProtKB-SubCell"/>
</dbReference>
<evidence type="ECO:0000256" key="4">
    <source>
        <dbReference type="ARBA" id="ARBA00022989"/>
    </source>
</evidence>
<dbReference type="PANTHER" id="PTHR23531:SF2">
    <property type="entry name" value="PERMEASE"/>
    <property type="match status" value="1"/>
</dbReference>
<evidence type="ECO:0000256" key="2">
    <source>
        <dbReference type="ARBA" id="ARBA00022448"/>
    </source>
</evidence>
<dbReference type="Gene3D" id="1.20.1250.20">
    <property type="entry name" value="MFS general substrate transporter like domains"/>
    <property type="match status" value="1"/>
</dbReference>
<dbReference type="SUPFAM" id="SSF103473">
    <property type="entry name" value="MFS general substrate transporter"/>
    <property type="match status" value="1"/>
</dbReference>
<dbReference type="AlphaFoldDB" id="A0A0J6CZ29"/>
<evidence type="ECO:0000313" key="8">
    <source>
        <dbReference type="EMBL" id="KMM38358.1"/>
    </source>
</evidence>
<keyword evidence="3 6" id="KW-0812">Transmembrane</keyword>
<comment type="subcellular location">
    <subcellularLocation>
        <location evidence="1">Cell membrane</location>
        <topology evidence="1">Multi-pass membrane protein</topology>
    </subcellularLocation>
</comment>
<evidence type="ECO:0000256" key="1">
    <source>
        <dbReference type="ARBA" id="ARBA00004651"/>
    </source>
</evidence>
<dbReference type="InterPro" id="IPR036259">
    <property type="entry name" value="MFS_trans_sf"/>
</dbReference>
<dbReference type="Proteomes" id="UP000035996">
    <property type="component" value="Unassembled WGS sequence"/>
</dbReference>
<dbReference type="OrthoDB" id="9814001at2"/>
<evidence type="ECO:0000256" key="5">
    <source>
        <dbReference type="ARBA" id="ARBA00023136"/>
    </source>
</evidence>
<keyword evidence="5 6" id="KW-0472">Membrane</keyword>
<evidence type="ECO:0000313" key="9">
    <source>
        <dbReference type="Proteomes" id="UP000035996"/>
    </source>
</evidence>
<feature type="transmembrane region" description="Helical" evidence="6">
    <location>
        <begin position="244"/>
        <end position="262"/>
    </location>
</feature>
<feature type="domain" description="Major facilitator superfamily (MFS) profile" evidence="7">
    <location>
        <begin position="16"/>
        <end position="386"/>
    </location>
</feature>
<keyword evidence="2" id="KW-0813">Transport</keyword>
<organism evidence="8 9">
    <name type="scientific">Guptibacillus hwajinpoensis</name>
    <dbReference type="NCBI Taxonomy" id="208199"/>
    <lineage>
        <taxon>Bacteria</taxon>
        <taxon>Bacillati</taxon>
        <taxon>Bacillota</taxon>
        <taxon>Bacilli</taxon>
        <taxon>Bacillales</taxon>
        <taxon>Guptibacillaceae</taxon>
        <taxon>Guptibacillus</taxon>
    </lineage>
</organism>
<dbReference type="InterPro" id="IPR011701">
    <property type="entry name" value="MFS"/>
</dbReference>
<dbReference type="PATRIC" id="fig|157733.3.peg.2890"/>
<keyword evidence="9" id="KW-1185">Reference proteome</keyword>
<feature type="transmembrane region" description="Helical" evidence="6">
    <location>
        <begin position="361"/>
        <end position="381"/>
    </location>
</feature>
<dbReference type="InterPro" id="IPR052714">
    <property type="entry name" value="MFS_Exporter"/>
</dbReference>
<feature type="transmembrane region" description="Helical" evidence="6">
    <location>
        <begin position="81"/>
        <end position="108"/>
    </location>
</feature>
<proteinExistence type="predicted"/>
<sequence>MPGNQNLSKEKIWTRDFIFICISNFFIFAGFQMTLPTLPLFVNELGGSDQLIGFVVGIFTLSALLIRPWSGHVLESLGRRVVFLIGLFVFVISVGSYAFTGSLILLFLMRVVQGLGWGMSTTAVGTIATDLIPQKRRGEGMGYFGLAGNLAMAFGPALGLLIIAVFDFSSMFLIAASAGFISFVIAAFIRYKPANKTPVPKKKWDVFEKSALMPSLLLFFITMVFGGIATFLPLYAEQLGIDGIEWYFVVFAFSLMAVRAFAGRIYDRKGHKAIFLPGALLILAAMIDLVLLSNQLMLLLAAFLFGIGFGSVQPALQAWAVNEAPLNRKGMANATFFSAFDLGVGLGAMFFGLIASKFGYADIYLTAGISVIISMVIYVIYIKRNSTVHKHSEAVQWK</sequence>
<evidence type="ECO:0000256" key="3">
    <source>
        <dbReference type="ARBA" id="ARBA00022692"/>
    </source>
</evidence>
<evidence type="ECO:0000259" key="7">
    <source>
        <dbReference type="PROSITE" id="PS50850"/>
    </source>
</evidence>
<feature type="transmembrane region" description="Helical" evidence="6">
    <location>
        <begin position="12"/>
        <end position="31"/>
    </location>
</feature>
<feature type="transmembrane region" description="Helical" evidence="6">
    <location>
        <begin position="211"/>
        <end position="232"/>
    </location>
</feature>
<feature type="transmembrane region" description="Helical" evidence="6">
    <location>
        <begin position="172"/>
        <end position="191"/>
    </location>
</feature>
<keyword evidence="4 6" id="KW-1133">Transmembrane helix</keyword>
<feature type="transmembrane region" description="Helical" evidence="6">
    <location>
        <begin position="334"/>
        <end position="355"/>
    </location>
</feature>
<dbReference type="PROSITE" id="PS50850">
    <property type="entry name" value="MFS"/>
    <property type="match status" value="1"/>
</dbReference>
<reference evidence="8" key="1">
    <citation type="submission" date="2015-06" db="EMBL/GenBank/DDBJ databases">
        <authorList>
            <person name="Liu B."/>
            <person name="Wang J."/>
            <person name="Zhu Y."/>
            <person name="Liu G."/>
            <person name="Chen Q."/>
            <person name="Zheng C."/>
            <person name="Che J."/>
            <person name="Ge C."/>
            <person name="Shi H."/>
            <person name="Pan Z."/>
            <person name="Liu X."/>
        </authorList>
    </citation>
    <scope>NUCLEOTIDE SEQUENCE [LARGE SCALE GENOMIC DNA]</scope>
    <source>
        <strain evidence="8">DSM 16346</strain>
    </source>
</reference>